<organism evidence="1">
    <name type="scientific">marine sediment metagenome</name>
    <dbReference type="NCBI Taxonomy" id="412755"/>
    <lineage>
        <taxon>unclassified sequences</taxon>
        <taxon>metagenomes</taxon>
        <taxon>ecological metagenomes</taxon>
    </lineage>
</organism>
<dbReference type="InterPro" id="IPR015424">
    <property type="entry name" value="PyrdxlP-dep_Trfase"/>
</dbReference>
<name>A0A0F9TTQ2_9ZZZZ</name>
<dbReference type="EMBL" id="LAZR01001016">
    <property type="protein sequence ID" value="KKN52506.1"/>
    <property type="molecule type" value="Genomic_DNA"/>
</dbReference>
<accession>A0A0F9TTQ2</accession>
<dbReference type="SUPFAM" id="SSF53383">
    <property type="entry name" value="PLP-dependent transferases"/>
    <property type="match status" value="1"/>
</dbReference>
<dbReference type="PANTHER" id="PTHR30244">
    <property type="entry name" value="TRANSAMINASE"/>
    <property type="match status" value="1"/>
</dbReference>
<gene>
    <name evidence="1" type="ORF">LCGC14_0611950</name>
</gene>
<reference evidence="1" key="1">
    <citation type="journal article" date="2015" name="Nature">
        <title>Complex archaea that bridge the gap between prokaryotes and eukaryotes.</title>
        <authorList>
            <person name="Spang A."/>
            <person name="Saw J.H."/>
            <person name="Jorgensen S.L."/>
            <person name="Zaremba-Niedzwiedzka K."/>
            <person name="Martijn J."/>
            <person name="Lind A.E."/>
            <person name="van Eijk R."/>
            <person name="Schleper C."/>
            <person name="Guy L."/>
            <person name="Ettema T.J."/>
        </authorList>
    </citation>
    <scope>NUCLEOTIDE SEQUENCE</scope>
</reference>
<dbReference type="InterPro" id="IPR000653">
    <property type="entry name" value="DegT/StrS_aminotransferase"/>
</dbReference>
<comment type="caution">
    <text evidence="1">The sequence shown here is derived from an EMBL/GenBank/DDBJ whole genome shotgun (WGS) entry which is preliminary data.</text>
</comment>
<dbReference type="GO" id="GO:0030170">
    <property type="term" value="F:pyridoxal phosphate binding"/>
    <property type="evidence" value="ECO:0007669"/>
    <property type="project" value="TreeGrafter"/>
</dbReference>
<dbReference type="Pfam" id="PF01041">
    <property type="entry name" value="DegT_DnrJ_EryC1"/>
    <property type="match status" value="2"/>
</dbReference>
<dbReference type="PANTHER" id="PTHR30244:SF34">
    <property type="entry name" value="DTDP-4-AMINO-4,6-DIDEOXYGALACTOSE TRANSAMINASE"/>
    <property type="match status" value="1"/>
</dbReference>
<dbReference type="AlphaFoldDB" id="A0A0F9TTQ2"/>
<dbReference type="GO" id="GO:0008483">
    <property type="term" value="F:transaminase activity"/>
    <property type="evidence" value="ECO:0007669"/>
    <property type="project" value="TreeGrafter"/>
</dbReference>
<evidence type="ECO:0000313" key="1">
    <source>
        <dbReference type="EMBL" id="KKN52506.1"/>
    </source>
</evidence>
<protein>
    <submittedName>
        <fullName evidence="1">Uncharacterized protein</fullName>
    </submittedName>
</protein>
<dbReference type="GO" id="GO:0000271">
    <property type="term" value="P:polysaccharide biosynthetic process"/>
    <property type="evidence" value="ECO:0007669"/>
    <property type="project" value="TreeGrafter"/>
</dbReference>
<dbReference type="Gene3D" id="3.40.640.10">
    <property type="entry name" value="Type I PLP-dependent aspartate aminotransferase-like (Major domain)"/>
    <property type="match status" value="2"/>
</dbReference>
<sequence>MFGEFSEYNTLSDPYQVVRDFEAELCRYTGSRFAVTMTSCTMALLLACFWDAKCRASEFDGLRINIEVIRRILEFEIPRRTYVSVPMSIIHAGGKVAFRDEEWSGAYQLKSSPVWDSARRFTSGMYVAGQFQCLSFHPSKILGLSGHGGAILHNDPEADEWLRKARYDGRTEGLAPKDDKFTMFGWHCYMAPETAAQGLVRLKLLPDHNDDLPNSDYPDLSKMEIFQ</sequence>
<proteinExistence type="predicted"/>
<dbReference type="InterPro" id="IPR015421">
    <property type="entry name" value="PyrdxlP-dep_Trfase_major"/>
</dbReference>